<dbReference type="InterPro" id="IPR002933">
    <property type="entry name" value="Peptidase_M20"/>
</dbReference>
<dbReference type="CDD" id="cd03892">
    <property type="entry name" value="M20_peptT"/>
    <property type="match status" value="1"/>
</dbReference>
<evidence type="ECO:0000256" key="1">
    <source>
        <dbReference type="ARBA" id="ARBA00009692"/>
    </source>
</evidence>
<dbReference type="GO" id="GO:0008270">
    <property type="term" value="F:zinc ion binding"/>
    <property type="evidence" value="ECO:0007669"/>
    <property type="project" value="UniProtKB-UniRule"/>
</dbReference>
<dbReference type="HAMAP" id="MF_00550">
    <property type="entry name" value="Aminopeptidase_M20"/>
    <property type="match status" value="1"/>
</dbReference>
<evidence type="ECO:0000313" key="11">
    <source>
        <dbReference type="EMBL" id="SSC12777.1"/>
    </source>
</evidence>
<dbReference type="InterPro" id="IPR010161">
    <property type="entry name" value="Peptidase_M20B"/>
</dbReference>
<keyword evidence="2 7" id="KW-0645">Protease</keyword>
<dbReference type="PANTHER" id="PTHR42994">
    <property type="entry name" value="PEPTIDASE T"/>
    <property type="match status" value="1"/>
</dbReference>
<organism evidence="11 12">
    <name type="scientific">Mesotoga infera</name>
    <dbReference type="NCBI Taxonomy" id="1236046"/>
    <lineage>
        <taxon>Bacteria</taxon>
        <taxon>Thermotogati</taxon>
        <taxon>Thermotogota</taxon>
        <taxon>Thermotogae</taxon>
        <taxon>Kosmotogales</taxon>
        <taxon>Kosmotogaceae</taxon>
        <taxon>Mesotoga</taxon>
    </lineage>
</organism>
<comment type="subcellular location">
    <subcellularLocation>
        <location evidence="7">Cytoplasm</location>
    </subcellularLocation>
</comment>
<evidence type="ECO:0000256" key="6">
    <source>
        <dbReference type="ARBA" id="ARBA00023049"/>
    </source>
</evidence>
<dbReference type="Pfam" id="PF01546">
    <property type="entry name" value="Peptidase_M20"/>
    <property type="match status" value="1"/>
</dbReference>
<evidence type="ECO:0000256" key="4">
    <source>
        <dbReference type="ARBA" id="ARBA00022801"/>
    </source>
</evidence>
<gene>
    <name evidence="7 11" type="primary">pepT</name>
    <name evidence="11" type="ORF">MESINF_1333</name>
</gene>
<dbReference type="EC" id="3.4.11.4" evidence="7"/>
<feature type="binding site" evidence="7 9">
    <location>
        <position position="175"/>
    </location>
    <ligand>
        <name>Zn(2+)</name>
        <dbReference type="ChEBI" id="CHEBI:29105"/>
        <label>2</label>
    </ligand>
</feature>
<feature type="active site" description="Proton acceptor" evidence="7 8">
    <location>
        <position position="174"/>
    </location>
</feature>
<feature type="active site" evidence="7 8">
    <location>
        <position position="80"/>
    </location>
</feature>
<dbReference type="InterPro" id="IPR011650">
    <property type="entry name" value="Peptidase_M20_dimer"/>
</dbReference>
<evidence type="ECO:0000313" key="12">
    <source>
        <dbReference type="Proteomes" id="UP000250796"/>
    </source>
</evidence>
<keyword evidence="4 7" id="KW-0378">Hydrolase</keyword>
<dbReference type="NCBIfam" id="NF009920">
    <property type="entry name" value="PRK13381.1"/>
    <property type="match status" value="1"/>
</dbReference>
<proteinExistence type="inferred from homology"/>
<evidence type="ECO:0000259" key="10">
    <source>
        <dbReference type="Pfam" id="PF07687"/>
    </source>
</evidence>
<dbReference type="EMBL" id="LS974202">
    <property type="protein sequence ID" value="SSC12777.1"/>
    <property type="molecule type" value="Genomic_DNA"/>
</dbReference>
<comment type="catalytic activity">
    <reaction evidence="7">
        <text>Release of the N-terminal residue from a tripeptide.</text>
        <dbReference type="EC" id="3.4.11.4"/>
    </reaction>
</comment>
<comment type="similarity">
    <text evidence="1 7">Belongs to the peptidase M20B family.</text>
</comment>
<feature type="binding site" evidence="7 9">
    <location>
        <position position="140"/>
    </location>
    <ligand>
        <name>Zn(2+)</name>
        <dbReference type="ChEBI" id="CHEBI:29105"/>
        <label>2</label>
    </ligand>
</feature>
<dbReference type="PANTHER" id="PTHR42994:SF1">
    <property type="entry name" value="PEPTIDASE T"/>
    <property type="match status" value="1"/>
</dbReference>
<dbReference type="GO" id="GO:0045148">
    <property type="term" value="F:tripeptide aminopeptidase activity"/>
    <property type="evidence" value="ECO:0007669"/>
    <property type="project" value="UniProtKB-UniRule"/>
</dbReference>
<keyword evidence="5 7" id="KW-0862">Zinc</keyword>
<dbReference type="GO" id="GO:0008237">
    <property type="term" value="F:metallopeptidase activity"/>
    <property type="evidence" value="ECO:0007669"/>
    <property type="project" value="UniProtKB-KW"/>
</dbReference>
<dbReference type="SUPFAM" id="SSF55031">
    <property type="entry name" value="Bacterial exopeptidase dimerisation domain"/>
    <property type="match status" value="1"/>
</dbReference>
<dbReference type="NCBIfam" id="TIGR01882">
    <property type="entry name" value="peptidase-T"/>
    <property type="match status" value="1"/>
</dbReference>
<keyword evidence="3 7" id="KW-0479">Metal-binding</keyword>
<dbReference type="GO" id="GO:0043171">
    <property type="term" value="P:peptide catabolic process"/>
    <property type="evidence" value="ECO:0007669"/>
    <property type="project" value="UniProtKB-UniRule"/>
</dbReference>
<feature type="binding site" evidence="7 9">
    <location>
        <position position="379"/>
    </location>
    <ligand>
        <name>Zn(2+)</name>
        <dbReference type="ChEBI" id="CHEBI:29105"/>
        <label>2</label>
    </ligand>
</feature>
<evidence type="ECO:0000256" key="8">
    <source>
        <dbReference type="PIRSR" id="PIRSR037215-1"/>
    </source>
</evidence>
<dbReference type="Gene3D" id="3.40.630.10">
    <property type="entry name" value="Zn peptidases"/>
    <property type="match status" value="1"/>
</dbReference>
<feature type="binding site" evidence="7 9">
    <location>
        <position position="197"/>
    </location>
    <ligand>
        <name>Zn(2+)</name>
        <dbReference type="ChEBI" id="CHEBI:29105"/>
        <label>1</label>
    </ligand>
</feature>
<comment type="cofactor">
    <cofactor evidence="7 9">
        <name>Zn(2+)</name>
        <dbReference type="ChEBI" id="CHEBI:29105"/>
    </cofactor>
    <text evidence="7 9">Binds 2 Zn(2+) ions per subunit.</text>
</comment>
<keyword evidence="7" id="KW-0031">Aminopeptidase</keyword>
<dbReference type="InterPro" id="IPR036264">
    <property type="entry name" value="Bact_exopeptidase_dim_dom"/>
</dbReference>
<dbReference type="GO" id="GO:0005737">
    <property type="term" value="C:cytoplasm"/>
    <property type="evidence" value="ECO:0007669"/>
    <property type="project" value="UniProtKB-SubCell"/>
</dbReference>
<dbReference type="GO" id="GO:0006508">
    <property type="term" value="P:proteolysis"/>
    <property type="evidence" value="ECO:0007669"/>
    <property type="project" value="UniProtKB-UniRule"/>
</dbReference>
<keyword evidence="6 7" id="KW-0482">Metalloprotease</keyword>
<dbReference type="PROSITE" id="PS00758">
    <property type="entry name" value="ARGE_DAPE_CPG2_1"/>
    <property type="match status" value="1"/>
</dbReference>
<dbReference type="Pfam" id="PF07687">
    <property type="entry name" value="M20_dimer"/>
    <property type="match status" value="1"/>
</dbReference>
<feature type="domain" description="Peptidase M20 dimerisation" evidence="10">
    <location>
        <begin position="206"/>
        <end position="309"/>
    </location>
</feature>
<reference evidence="11 12" key="1">
    <citation type="submission" date="2017-01" db="EMBL/GenBank/DDBJ databases">
        <authorList>
            <person name="Erauso G."/>
        </authorList>
    </citation>
    <scope>NUCLEOTIDE SEQUENCE [LARGE SCALE GENOMIC DNA]</scope>
    <source>
        <strain evidence="11">MESINF1</strain>
    </source>
</reference>
<name>A0A7Z7LG40_9BACT</name>
<evidence type="ECO:0000256" key="5">
    <source>
        <dbReference type="ARBA" id="ARBA00022833"/>
    </source>
</evidence>
<dbReference type="Gene3D" id="3.30.70.360">
    <property type="match status" value="1"/>
</dbReference>
<dbReference type="KEGG" id="minf:MESINF_1333"/>
<dbReference type="SUPFAM" id="SSF53187">
    <property type="entry name" value="Zn-dependent exopeptidases"/>
    <property type="match status" value="1"/>
</dbReference>
<protein>
    <recommendedName>
        <fullName evidence="7">Peptidase T</fullName>
        <ecNumber evidence="7">3.4.11.4</ecNumber>
    </recommendedName>
    <alternativeName>
        <fullName evidence="7">Aminotripeptidase</fullName>
        <shortName evidence="7">Tripeptidase</shortName>
    </alternativeName>
    <alternativeName>
        <fullName evidence="7">Tripeptide aminopeptidase</fullName>
    </alternativeName>
</protein>
<dbReference type="NCBIfam" id="NF003976">
    <property type="entry name" value="PRK05469.1"/>
    <property type="match status" value="1"/>
</dbReference>
<keyword evidence="12" id="KW-1185">Reference proteome</keyword>
<dbReference type="AlphaFoldDB" id="A0A7Z7LG40"/>
<dbReference type="RefSeq" id="WP_169699017.1">
    <property type="nucleotide sequence ID" value="NZ_LS974202.1"/>
</dbReference>
<feature type="binding site" evidence="7 9">
    <location>
        <position position="78"/>
    </location>
    <ligand>
        <name>Zn(2+)</name>
        <dbReference type="ChEBI" id="CHEBI:29105"/>
        <label>1</label>
    </ligand>
</feature>
<dbReference type="PIRSF" id="PIRSF037215">
    <property type="entry name" value="Peptidase_M20B"/>
    <property type="match status" value="1"/>
</dbReference>
<dbReference type="PROSITE" id="PS00759">
    <property type="entry name" value="ARGE_DAPE_CPG2_2"/>
    <property type="match status" value="1"/>
</dbReference>
<comment type="function">
    <text evidence="7">Cleaves the N-terminal amino acid of tripeptides.</text>
</comment>
<evidence type="ECO:0000256" key="7">
    <source>
        <dbReference type="HAMAP-Rule" id="MF_00550"/>
    </source>
</evidence>
<evidence type="ECO:0000256" key="3">
    <source>
        <dbReference type="ARBA" id="ARBA00022723"/>
    </source>
</evidence>
<feature type="binding site" evidence="7 9">
    <location>
        <position position="140"/>
    </location>
    <ligand>
        <name>Zn(2+)</name>
        <dbReference type="ChEBI" id="CHEBI:29105"/>
        <label>1</label>
    </ligand>
</feature>
<dbReference type="Proteomes" id="UP000250796">
    <property type="component" value="Chromosome MESINF"/>
</dbReference>
<sequence length="414" mass="45567">MKRMIDRFMRYVSVETTSSHDSDSSPTTEGQLKLAALLRDELEGLGLEEVSLDGHGYVMATLGANTDARVPVIGFVAHMDTSPDASGKDVKARIVRYEGGEITLNPEKGIVLDPSTYPELLDYRGQELIVTDGTTLLGADDKAGIAEIVTALEYLMEHPQIKHGKIRVCFTPDEEVGKGTDHFDVEKFGADYAYTVDGGALGQLQYETFNAAGAKVKITGLNIHPGSAKDRMKNSMLIASEFISLLPAAETPAATQGREGFFHLTSMAGTVEETNLNYIIRDHSRERFENRKRLMQYAAAFLNAKYGEGTVSVTVKDSYRNMREMIEPVMFIVDIAARAMRNVGIEPVIEPVRGGTDGARLSFMGLPTPNIFTGGMNYHGRFEYVPIESMVKAVEVIVEICKLFPSCRTHLMSF</sequence>
<keyword evidence="7" id="KW-0963">Cytoplasm</keyword>
<accession>A0A7Z7LG40</accession>
<evidence type="ECO:0000256" key="2">
    <source>
        <dbReference type="ARBA" id="ARBA00022670"/>
    </source>
</evidence>
<dbReference type="InterPro" id="IPR001261">
    <property type="entry name" value="ArgE/DapE_CS"/>
</dbReference>
<evidence type="ECO:0000256" key="9">
    <source>
        <dbReference type="PIRSR" id="PIRSR037215-2"/>
    </source>
</evidence>